<dbReference type="EC" id="3.7.1.3" evidence="4 5"/>
<feature type="binding site" evidence="4">
    <location>
        <position position="255"/>
    </location>
    <ligand>
        <name>pyridoxal 5'-phosphate</name>
        <dbReference type="ChEBI" id="CHEBI:597326"/>
    </ligand>
</feature>
<gene>
    <name evidence="4 7" type="primary">kynU</name>
    <name evidence="7" type="ORF">GCM10007160_15240</name>
</gene>
<feature type="binding site" evidence="4">
    <location>
        <position position="102"/>
    </location>
    <ligand>
        <name>pyridoxal 5'-phosphate</name>
        <dbReference type="ChEBI" id="CHEBI:597326"/>
    </ligand>
</feature>
<feature type="binding site" evidence="4">
    <location>
        <position position="225"/>
    </location>
    <ligand>
        <name>pyridoxal 5'-phosphate</name>
        <dbReference type="ChEBI" id="CHEBI:597326"/>
    </ligand>
</feature>
<dbReference type="RefSeq" id="WP_189467808.1">
    <property type="nucleotide sequence ID" value="NZ_BMXS01000005.1"/>
</dbReference>
<comment type="similarity">
    <text evidence="4 6">Belongs to the kynureninase family.</text>
</comment>
<evidence type="ECO:0000256" key="5">
    <source>
        <dbReference type="NCBIfam" id="TIGR01814"/>
    </source>
</evidence>
<evidence type="ECO:0000256" key="2">
    <source>
        <dbReference type="ARBA" id="ARBA00022801"/>
    </source>
</evidence>
<evidence type="ECO:0000256" key="4">
    <source>
        <dbReference type="HAMAP-Rule" id="MF_01970"/>
    </source>
</evidence>
<feature type="modified residue" description="N6-(pyridoxal phosphate)lysine" evidence="4">
    <location>
        <position position="226"/>
    </location>
</feature>
<dbReference type="PIRSF" id="PIRSF038800">
    <property type="entry name" value="KYNU"/>
    <property type="match status" value="1"/>
</dbReference>
<dbReference type="EMBL" id="BMXS01000005">
    <property type="protein sequence ID" value="GGX88711.1"/>
    <property type="molecule type" value="Genomic_DNA"/>
</dbReference>
<dbReference type="InterPro" id="IPR010111">
    <property type="entry name" value="Kynureninase"/>
</dbReference>
<comment type="catalytic activity">
    <reaction evidence="4 6">
        <text>L-kynurenine + H2O = anthranilate + L-alanine + H(+)</text>
        <dbReference type="Rhea" id="RHEA:16813"/>
        <dbReference type="ChEBI" id="CHEBI:15377"/>
        <dbReference type="ChEBI" id="CHEBI:15378"/>
        <dbReference type="ChEBI" id="CHEBI:16567"/>
        <dbReference type="ChEBI" id="CHEBI:57959"/>
        <dbReference type="ChEBI" id="CHEBI:57972"/>
        <dbReference type="EC" id="3.7.1.3"/>
    </reaction>
</comment>
<keyword evidence="1 4" id="KW-0662">Pyridine nucleotide biosynthesis</keyword>
<comment type="caution">
    <text evidence="7">The sequence shown here is derived from an EMBL/GenBank/DDBJ whole genome shotgun (WGS) entry which is preliminary data.</text>
</comment>
<feature type="binding site" evidence="4">
    <location>
        <position position="203"/>
    </location>
    <ligand>
        <name>pyridoxal 5'-phosphate</name>
        <dbReference type="ChEBI" id="CHEBI:597326"/>
    </ligand>
</feature>
<dbReference type="Proteomes" id="UP000653056">
    <property type="component" value="Unassembled WGS sequence"/>
</dbReference>
<dbReference type="HAMAP" id="MF_01970">
    <property type="entry name" value="Kynureninase"/>
    <property type="match status" value="1"/>
</dbReference>
<organism evidence="7 8">
    <name type="scientific">Litchfieldella qijiaojingensis</name>
    <dbReference type="NCBI Taxonomy" id="980347"/>
    <lineage>
        <taxon>Bacteria</taxon>
        <taxon>Pseudomonadati</taxon>
        <taxon>Pseudomonadota</taxon>
        <taxon>Gammaproteobacteria</taxon>
        <taxon>Oceanospirillales</taxon>
        <taxon>Halomonadaceae</taxon>
        <taxon>Litchfieldella</taxon>
    </lineage>
</organism>
<feature type="binding site" evidence="4">
    <location>
        <position position="200"/>
    </location>
    <ligand>
        <name>pyridoxal 5'-phosphate</name>
        <dbReference type="ChEBI" id="CHEBI:597326"/>
    </ligand>
</feature>
<evidence type="ECO:0000313" key="8">
    <source>
        <dbReference type="Proteomes" id="UP000653056"/>
    </source>
</evidence>
<comment type="subunit">
    <text evidence="4 6">Homodimer.</text>
</comment>
<evidence type="ECO:0000313" key="7">
    <source>
        <dbReference type="EMBL" id="GGX88711.1"/>
    </source>
</evidence>
<name>A0ABQ2YLX4_9GAMM</name>
<keyword evidence="3 4" id="KW-0663">Pyridoxal phosphate</keyword>
<comment type="cofactor">
    <cofactor evidence="4 6">
        <name>pyridoxal 5'-phosphate</name>
        <dbReference type="ChEBI" id="CHEBI:597326"/>
    </cofactor>
</comment>
<accession>A0ABQ2YLX4</accession>
<comment type="catalytic activity">
    <reaction evidence="6">
        <text>3-hydroxy-L-kynurenine + H2O = 3-hydroxyanthranilate + L-alanine + H(+)</text>
        <dbReference type="Rhea" id="RHEA:25143"/>
        <dbReference type="ChEBI" id="CHEBI:15377"/>
        <dbReference type="ChEBI" id="CHEBI:15378"/>
        <dbReference type="ChEBI" id="CHEBI:36559"/>
        <dbReference type="ChEBI" id="CHEBI:57972"/>
        <dbReference type="ChEBI" id="CHEBI:58125"/>
        <dbReference type="EC" id="3.7.1.3"/>
    </reaction>
</comment>
<comment type="pathway">
    <text evidence="4 6">Amino-acid degradation; L-kynurenine degradation; L-alanine and anthranilate from L-kynurenine: step 1/1.</text>
</comment>
<feature type="binding site" evidence="4">
    <location>
        <position position="171"/>
    </location>
    <ligand>
        <name>pyridoxal 5'-phosphate</name>
        <dbReference type="ChEBI" id="CHEBI:597326"/>
    </ligand>
</feature>
<dbReference type="NCBIfam" id="TIGR01814">
    <property type="entry name" value="kynureninase"/>
    <property type="match status" value="1"/>
</dbReference>
<dbReference type="InterPro" id="IPR015424">
    <property type="entry name" value="PyrdxlP-dep_Trfase"/>
</dbReference>
<evidence type="ECO:0000256" key="1">
    <source>
        <dbReference type="ARBA" id="ARBA00022642"/>
    </source>
</evidence>
<dbReference type="PANTHER" id="PTHR14084:SF0">
    <property type="entry name" value="KYNURENINASE"/>
    <property type="match status" value="1"/>
</dbReference>
<dbReference type="InterPro" id="IPR015422">
    <property type="entry name" value="PyrdxlP-dep_Trfase_small"/>
</dbReference>
<dbReference type="PANTHER" id="PTHR14084">
    <property type="entry name" value="KYNURENINASE"/>
    <property type="match status" value="1"/>
</dbReference>
<feature type="binding site" evidence="4">
    <location>
        <position position="281"/>
    </location>
    <ligand>
        <name>pyridoxal 5'-phosphate</name>
        <dbReference type="ChEBI" id="CHEBI:597326"/>
    </ligand>
</feature>
<protein>
    <recommendedName>
        <fullName evidence="4 5">Kynureninase</fullName>
        <ecNumber evidence="4 5">3.7.1.3</ecNumber>
    </recommendedName>
    <alternativeName>
        <fullName evidence="4">L-kynurenine hydrolase</fullName>
    </alternativeName>
</protein>
<dbReference type="Gene3D" id="3.90.1150.10">
    <property type="entry name" value="Aspartate Aminotransferase, domain 1"/>
    <property type="match status" value="1"/>
</dbReference>
<dbReference type="SUPFAM" id="SSF53383">
    <property type="entry name" value="PLP-dependent transferases"/>
    <property type="match status" value="1"/>
</dbReference>
<reference evidence="8" key="1">
    <citation type="journal article" date="2019" name="Int. J. Syst. Evol. Microbiol.">
        <title>The Global Catalogue of Microorganisms (GCM) 10K type strain sequencing project: providing services to taxonomists for standard genome sequencing and annotation.</title>
        <authorList>
            <consortium name="The Broad Institute Genomics Platform"/>
            <consortium name="The Broad Institute Genome Sequencing Center for Infectious Disease"/>
            <person name="Wu L."/>
            <person name="Ma J."/>
        </authorList>
    </citation>
    <scope>NUCLEOTIDE SEQUENCE [LARGE SCALE GENOMIC DNA]</scope>
    <source>
        <strain evidence="8">KCTC 22228</strain>
    </source>
</reference>
<evidence type="ECO:0000256" key="3">
    <source>
        <dbReference type="ARBA" id="ARBA00022898"/>
    </source>
</evidence>
<evidence type="ECO:0000256" key="6">
    <source>
        <dbReference type="PIRNR" id="PIRNR038800"/>
    </source>
</evidence>
<comment type="function">
    <text evidence="4 6">Catalyzes the cleavage of L-kynurenine (L-Kyn) and L-3-hydroxykynurenine (L-3OHKyn) into anthranilic acid (AA) and 3-hydroxyanthranilic acid (3-OHAA), respectively.</text>
</comment>
<keyword evidence="2 4" id="KW-0378">Hydrolase</keyword>
<dbReference type="InterPro" id="IPR015421">
    <property type="entry name" value="PyrdxlP-dep_Trfase_major"/>
</dbReference>
<proteinExistence type="inferred from homology"/>
<keyword evidence="8" id="KW-1185">Reference proteome</keyword>
<feature type="binding site" evidence="4">
    <location>
        <position position="101"/>
    </location>
    <ligand>
        <name>pyridoxal 5'-phosphate</name>
        <dbReference type="ChEBI" id="CHEBI:597326"/>
    </ligand>
</feature>
<comment type="pathway">
    <text evidence="4 6">Cofactor biosynthesis; NAD(+) biosynthesis; quinolinate from L-kynurenine: step 2/3.</text>
</comment>
<feature type="binding site" evidence="4">
    <location>
        <begin position="129"/>
        <end position="132"/>
    </location>
    <ligand>
        <name>pyridoxal 5'-phosphate</name>
        <dbReference type="ChEBI" id="CHEBI:597326"/>
    </ligand>
</feature>
<dbReference type="Pfam" id="PF22580">
    <property type="entry name" value="KYNU_C"/>
    <property type="match status" value="1"/>
</dbReference>
<sequence>MNDTPLSREALARLDRDDPLAHYRDQFELEEGLIYLDGNSLGALPKAAKARAAELVEHEWGQGLIRSWNTHDWISLPERVGDKIAPIIGAAPGEVVVADSTSVNLFKLAAAAVRMRLGRRKIVSEPGNFPTDLYILQGLEAFLPGEIRLETAPRERLENAIDEDTALVVLTHVHYKSGELFDMAAITARAHKVGALMLWDLSHSAGAVPVDLKGVDADFAVGCGYKYLNGGPGAPGYLFVAKRHQTEFHQPLSGWFGHAEPFAMRDEYQPAPSIKRGLCGTTGVLATGVLEVGVELMASADMALVRAKSQRLGELFISLVERHCAGQGFELASPRDADRRGSQVSLTHEQGFAIMQALIARNIIGDFRAPNILRFGFTPLYTRYVDIWDTVHALADIMAKKEWDQPQFKKITAVT</sequence>
<dbReference type="Gene3D" id="3.40.640.10">
    <property type="entry name" value="Type I PLP-dependent aspartate aminotransferase-like (Major domain)"/>
    <property type="match status" value="1"/>
</dbReference>